<gene>
    <name evidence="3" type="ORF">H5P30_03325</name>
    <name evidence="4" type="ORF">H5P30_06105</name>
    <name evidence="5" type="ORF">H5P30_07490</name>
    <name evidence="6" type="ORF">H5P30_07690</name>
</gene>
<dbReference type="SUPFAM" id="SSF53098">
    <property type="entry name" value="Ribonuclease H-like"/>
    <property type="match status" value="1"/>
</dbReference>
<dbReference type="PANTHER" id="PTHR37529">
    <property type="entry name" value="TRANSPOSASE INSG FOR INSERTION SEQUENCE ELEMENT IS4-RELATED"/>
    <property type="match status" value="1"/>
</dbReference>
<evidence type="ECO:0000313" key="4">
    <source>
        <dbReference type="EMBL" id="MBC2601346.1"/>
    </source>
</evidence>
<feature type="region of interest" description="Disordered" evidence="1">
    <location>
        <begin position="455"/>
        <end position="475"/>
    </location>
</feature>
<organism evidence="3 7">
    <name type="scientific">Puniceicoccus vermicola</name>
    <dbReference type="NCBI Taxonomy" id="388746"/>
    <lineage>
        <taxon>Bacteria</taxon>
        <taxon>Pseudomonadati</taxon>
        <taxon>Verrucomicrobiota</taxon>
        <taxon>Opitutia</taxon>
        <taxon>Puniceicoccales</taxon>
        <taxon>Puniceicoccaceae</taxon>
        <taxon>Puniceicoccus</taxon>
    </lineage>
</organism>
<dbReference type="EMBL" id="JACHVA010000064">
    <property type="protein sequence ID" value="MBC2601658.1"/>
    <property type="molecule type" value="Genomic_DNA"/>
</dbReference>
<dbReference type="EMBL" id="JACHVA010000037">
    <property type="protein sequence ID" value="MBC2600808.1"/>
    <property type="molecule type" value="Genomic_DNA"/>
</dbReference>
<evidence type="ECO:0000313" key="3">
    <source>
        <dbReference type="EMBL" id="MBC2600808.1"/>
    </source>
</evidence>
<dbReference type="AlphaFoldDB" id="A0A7X1AXI3"/>
<sequence>MKRVNSYLPGFSGLVGRARKRTLNQYRRNVENANAGKPNRLRGWFGHLVPSKVLAKRPGERKRGMDRECLFWGFLGQVLRGGSCRDALQEIQAARAADGLPALSSSTSSYCTARQKKFTSEDLKRIHREVSDSLAAEADPAWEGRRVLSVDGTGVSMDDTPDNQKEFPQPSEQKKGCGYPVMQVVGLHDLSSGAMLDYEESPLNVGESALFHGLDLIGQVGGGDILLFDRAYCSYLNTATLLGRGAHALGRLHASRKISFPKGCEDRITTWERPASSQRPLYMELDEWRALPKSIRVRYIRRKIETPGHRPEEIVVMTTLLDAPAEAILDLFLRRWNMEVSLRDLKTTLGADHLRAKTPEMARKIFAMHMIAHNLIRWTLLQASTDHRAPLDRLSFKGTVDLLENWRDIPCDPGRENWERLLELAAKDKIPKRQNRIEPRVLKRRPKTFPKMTRPRQELRNRILTSKSTPQRGLN</sequence>
<feature type="domain" description="Transposase IS4-like" evidence="2">
    <location>
        <begin position="143"/>
        <end position="375"/>
    </location>
</feature>
<evidence type="ECO:0000256" key="1">
    <source>
        <dbReference type="SAM" id="MobiDB-lite"/>
    </source>
</evidence>
<dbReference type="EMBL" id="JACHVA010000056">
    <property type="protein sequence ID" value="MBC2601618.1"/>
    <property type="molecule type" value="Genomic_DNA"/>
</dbReference>
<evidence type="ECO:0000259" key="2">
    <source>
        <dbReference type="Pfam" id="PF01609"/>
    </source>
</evidence>
<feature type="region of interest" description="Disordered" evidence="1">
    <location>
        <begin position="152"/>
        <end position="173"/>
    </location>
</feature>
<dbReference type="GO" id="GO:0006313">
    <property type="term" value="P:DNA transposition"/>
    <property type="evidence" value="ECO:0007669"/>
    <property type="project" value="InterPro"/>
</dbReference>
<proteinExistence type="predicted"/>
<protein>
    <submittedName>
        <fullName evidence="3">IS4 family transposase</fullName>
    </submittedName>
</protein>
<dbReference type="GO" id="GO:0004803">
    <property type="term" value="F:transposase activity"/>
    <property type="evidence" value="ECO:0007669"/>
    <property type="project" value="InterPro"/>
</dbReference>
<dbReference type="InterPro" id="IPR002559">
    <property type="entry name" value="Transposase_11"/>
</dbReference>
<evidence type="ECO:0000313" key="7">
    <source>
        <dbReference type="Proteomes" id="UP000525652"/>
    </source>
</evidence>
<dbReference type="EMBL" id="JACHVA010000052">
    <property type="protein sequence ID" value="MBC2601346.1"/>
    <property type="molecule type" value="Genomic_DNA"/>
</dbReference>
<feature type="compositionally biased region" description="Polar residues" evidence="1">
    <location>
        <begin position="463"/>
        <end position="475"/>
    </location>
</feature>
<dbReference type="InterPro" id="IPR047952">
    <property type="entry name" value="Transpos_IS4"/>
</dbReference>
<keyword evidence="7" id="KW-1185">Reference proteome</keyword>
<dbReference type="NCBIfam" id="NF033592">
    <property type="entry name" value="transpos_IS4_1"/>
    <property type="match status" value="1"/>
</dbReference>
<dbReference type="RefSeq" id="WP_185691546.1">
    <property type="nucleotide sequence ID" value="NZ_JACHVA010000037.1"/>
</dbReference>
<evidence type="ECO:0000313" key="6">
    <source>
        <dbReference type="EMBL" id="MBC2601658.1"/>
    </source>
</evidence>
<dbReference type="Proteomes" id="UP000525652">
    <property type="component" value="Unassembled WGS sequence"/>
</dbReference>
<evidence type="ECO:0000313" key="5">
    <source>
        <dbReference type="EMBL" id="MBC2601618.1"/>
    </source>
</evidence>
<dbReference type="InterPro" id="IPR012337">
    <property type="entry name" value="RNaseH-like_sf"/>
</dbReference>
<dbReference type="Pfam" id="PF01609">
    <property type="entry name" value="DDE_Tnp_1"/>
    <property type="match status" value="1"/>
</dbReference>
<reference evidence="3 7" key="1">
    <citation type="submission" date="2020-07" db="EMBL/GenBank/DDBJ databases">
        <authorList>
            <person name="Feng X."/>
        </authorList>
    </citation>
    <scope>NUCLEOTIDE SEQUENCE [LARGE SCALE GENOMIC DNA]</scope>
    <source>
        <strain evidence="3 7">JCM14086</strain>
    </source>
</reference>
<accession>A0A7X1AXI3</accession>
<comment type="caution">
    <text evidence="3">The sequence shown here is derived from an EMBL/GenBank/DDBJ whole genome shotgun (WGS) entry which is preliminary data.</text>
</comment>
<dbReference type="GO" id="GO:0003677">
    <property type="term" value="F:DNA binding"/>
    <property type="evidence" value="ECO:0007669"/>
    <property type="project" value="InterPro"/>
</dbReference>
<dbReference type="PANTHER" id="PTHR37529:SF1">
    <property type="entry name" value="TRANSPOSASE INSG FOR INSERTION SEQUENCE ELEMENT IS4-RELATED"/>
    <property type="match status" value="1"/>
</dbReference>
<name>A0A7X1AXI3_9BACT</name>